<feature type="transmembrane region" description="Helical" evidence="7">
    <location>
        <begin position="147"/>
        <end position="167"/>
    </location>
</feature>
<keyword evidence="4 7" id="KW-0812">Transmembrane</keyword>
<dbReference type="PANTHER" id="PTHR30193">
    <property type="entry name" value="ABC TRANSPORTER PERMEASE PROTEIN"/>
    <property type="match status" value="1"/>
</dbReference>
<feature type="transmembrane region" description="Helical" evidence="7">
    <location>
        <begin position="276"/>
        <end position="300"/>
    </location>
</feature>
<keyword evidence="3" id="KW-1003">Cell membrane</keyword>
<keyword evidence="6 7" id="KW-0472">Membrane</keyword>
<evidence type="ECO:0000313" key="8">
    <source>
        <dbReference type="EMBL" id="KKK88460.1"/>
    </source>
</evidence>
<feature type="transmembrane region" description="Helical" evidence="7">
    <location>
        <begin position="381"/>
        <end position="400"/>
    </location>
</feature>
<dbReference type="PANTHER" id="PTHR30193:SF37">
    <property type="entry name" value="INNER MEMBRANE ABC TRANSPORTER PERMEASE PROTEIN YCJO"/>
    <property type="match status" value="1"/>
</dbReference>
<feature type="transmembrane region" description="Helical" evidence="7">
    <location>
        <begin position="312"/>
        <end position="330"/>
    </location>
</feature>
<feature type="transmembrane region" description="Helical" evidence="7">
    <location>
        <begin position="210"/>
        <end position="232"/>
    </location>
</feature>
<keyword evidence="2" id="KW-0813">Transport</keyword>
<protein>
    <recommendedName>
        <fullName evidence="9">ABC transmembrane type-1 domain-containing protein</fullName>
    </recommendedName>
</protein>
<dbReference type="InterPro" id="IPR035906">
    <property type="entry name" value="MetI-like_sf"/>
</dbReference>
<organism evidence="8">
    <name type="scientific">marine sediment metagenome</name>
    <dbReference type="NCBI Taxonomy" id="412755"/>
    <lineage>
        <taxon>unclassified sequences</taxon>
        <taxon>metagenomes</taxon>
        <taxon>ecological metagenomes</taxon>
    </lineage>
</organism>
<comment type="caution">
    <text evidence="8">The sequence shown here is derived from an EMBL/GenBank/DDBJ whole genome shotgun (WGS) entry which is preliminary data.</text>
</comment>
<evidence type="ECO:0000256" key="5">
    <source>
        <dbReference type="ARBA" id="ARBA00022989"/>
    </source>
</evidence>
<evidence type="ECO:0000256" key="6">
    <source>
        <dbReference type="ARBA" id="ARBA00023136"/>
    </source>
</evidence>
<evidence type="ECO:0000256" key="7">
    <source>
        <dbReference type="SAM" id="Phobius"/>
    </source>
</evidence>
<feature type="non-terminal residue" evidence="8">
    <location>
        <position position="424"/>
    </location>
</feature>
<dbReference type="SUPFAM" id="SSF161098">
    <property type="entry name" value="MetI-like"/>
    <property type="match status" value="1"/>
</dbReference>
<evidence type="ECO:0000256" key="2">
    <source>
        <dbReference type="ARBA" id="ARBA00022448"/>
    </source>
</evidence>
<feature type="transmembrane region" description="Helical" evidence="7">
    <location>
        <begin position="244"/>
        <end position="264"/>
    </location>
</feature>
<feature type="transmembrane region" description="Helical" evidence="7">
    <location>
        <begin position="350"/>
        <end position="369"/>
    </location>
</feature>
<dbReference type="AlphaFoldDB" id="A0A0F8ZR48"/>
<feature type="non-terminal residue" evidence="8">
    <location>
        <position position="1"/>
    </location>
</feature>
<sequence>INPVHLRRFGYPEVERLAPKGWAKIFEIAIANSRPEPYGRNSNLAYKLMTFPLKRAEQMSLAGELPTDYEKRVDVLQELLRAGTRRANEEMMGIITPGQRRKRDVTAIVVLAAIAVTFGLIFRKVFKLFTPPAAEGFEQAKWQFRRYAWAYLLLVPAAATILIWKYVPLARGSIMAFQDYRLLRETSWVWVENFGDLLWDNFWWRSVWNALRYSFLVISMTFLPPIVLAILLQEVPRGRLLFRTVFYLPAVTTGLVTIILWKQFYEPNEYGVLNTLVLKIPAIAFLALGVVLLLIALAFVRRMLYHGMRLAAWLFALAGAAMLITCAGLAKPILLPTGSVTAERLVQSWPAGVFVAAVAAAIWAVTVPVRRLWRRGRTTAAGMLAIAAAAGLAGLAAGLLSDLPGATTSAWRALAEMAPRLLQR</sequence>
<accession>A0A0F8ZR48</accession>
<reference evidence="8" key="1">
    <citation type="journal article" date="2015" name="Nature">
        <title>Complex archaea that bridge the gap between prokaryotes and eukaryotes.</title>
        <authorList>
            <person name="Spang A."/>
            <person name="Saw J.H."/>
            <person name="Jorgensen S.L."/>
            <person name="Zaremba-Niedzwiedzka K."/>
            <person name="Martijn J."/>
            <person name="Lind A.E."/>
            <person name="van Eijk R."/>
            <person name="Schleper C."/>
            <person name="Guy L."/>
            <person name="Ettema T.J."/>
        </authorList>
    </citation>
    <scope>NUCLEOTIDE SEQUENCE</scope>
</reference>
<dbReference type="EMBL" id="LAZR01049942">
    <property type="protein sequence ID" value="KKK88460.1"/>
    <property type="molecule type" value="Genomic_DNA"/>
</dbReference>
<dbReference type="GO" id="GO:0005886">
    <property type="term" value="C:plasma membrane"/>
    <property type="evidence" value="ECO:0007669"/>
    <property type="project" value="UniProtKB-SubCell"/>
</dbReference>
<feature type="transmembrane region" description="Helical" evidence="7">
    <location>
        <begin position="105"/>
        <end position="126"/>
    </location>
</feature>
<gene>
    <name evidence="8" type="ORF">LCGC14_2742950</name>
</gene>
<dbReference type="InterPro" id="IPR051393">
    <property type="entry name" value="ABC_transporter_permease"/>
</dbReference>
<dbReference type="Gene3D" id="1.10.3720.10">
    <property type="entry name" value="MetI-like"/>
    <property type="match status" value="1"/>
</dbReference>
<evidence type="ECO:0008006" key="9">
    <source>
        <dbReference type="Google" id="ProtNLM"/>
    </source>
</evidence>
<name>A0A0F8ZR48_9ZZZZ</name>
<evidence type="ECO:0000256" key="3">
    <source>
        <dbReference type="ARBA" id="ARBA00022475"/>
    </source>
</evidence>
<comment type="subcellular location">
    <subcellularLocation>
        <location evidence="1">Cell membrane</location>
        <topology evidence="1">Multi-pass membrane protein</topology>
    </subcellularLocation>
</comment>
<proteinExistence type="predicted"/>
<evidence type="ECO:0000256" key="4">
    <source>
        <dbReference type="ARBA" id="ARBA00022692"/>
    </source>
</evidence>
<keyword evidence="5 7" id="KW-1133">Transmembrane helix</keyword>
<evidence type="ECO:0000256" key="1">
    <source>
        <dbReference type="ARBA" id="ARBA00004651"/>
    </source>
</evidence>